<dbReference type="OrthoDB" id="193931at2759"/>
<evidence type="ECO:0000256" key="5">
    <source>
        <dbReference type="ARBA" id="ARBA00022777"/>
    </source>
</evidence>
<dbReference type="GO" id="GO:0007165">
    <property type="term" value="P:signal transduction"/>
    <property type="evidence" value="ECO:0007669"/>
    <property type="project" value="InterPro"/>
</dbReference>
<keyword evidence="6" id="KW-0067">ATP-binding</keyword>
<dbReference type="Proteomes" id="UP000236161">
    <property type="component" value="Unassembled WGS sequence"/>
</dbReference>
<name>A0A2I0AQ02_9ASPA</name>
<proteinExistence type="predicted"/>
<evidence type="ECO:0000259" key="9">
    <source>
        <dbReference type="PROSITE" id="PS50816"/>
    </source>
</evidence>
<evidence type="ECO:0000256" key="6">
    <source>
        <dbReference type="ARBA" id="ARBA00022840"/>
    </source>
</evidence>
<feature type="region of interest" description="Disordered" evidence="7">
    <location>
        <begin position="284"/>
        <end position="323"/>
    </location>
</feature>
<dbReference type="STRING" id="1088818.A0A2I0AQ02"/>
<dbReference type="AlphaFoldDB" id="A0A2I0AQ02"/>
<feature type="domain" description="Protein kinase" evidence="8">
    <location>
        <begin position="1"/>
        <end position="87"/>
    </location>
</feature>
<dbReference type="PANTHER" id="PTHR43895">
    <property type="entry name" value="CALCIUM/CALMODULIN-DEPENDENT PROTEIN KINASE KINASE-RELATED"/>
    <property type="match status" value="1"/>
</dbReference>
<dbReference type="GO" id="GO:0004674">
    <property type="term" value="F:protein serine/threonine kinase activity"/>
    <property type="evidence" value="ECO:0007669"/>
    <property type="project" value="UniProtKB-KW"/>
</dbReference>
<dbReference type="SUPFAM" id="SSF56112">
    <property type="entry name" value="Protein kinase-like (PK-like)"/>
    <property type="match status" value="1"/>
</dbReference>
<dbReference type="PROSITE" id="PS50816">
    <property type="entry name" value="NAF"/>
    <property type="match status" value="1"/>
</dbReference>
<evidence type="ECO:0000256" key="7">
    <source>
        <dbReference type="SAM" id="MobiDB-lite"/>
    </source>
</evidence>
<keyword evidence="4" id="KW-0547">Nucleotide-binding</keyword>
<dbReference type="Pfam" id="PF00069">
    <property type="entry name" value="Pkinase"/>
    <property type="match status" value="1"/>
</dbReference>
<evidence type="ECO:0000256" key="1">
    <source>
        <dbReference type="ARBA" id="ARBA00012513"/>
    </source>
</evidence>
<organism evidence="10 11">
    <name type="scientific">Apostasia shenzhenica</name>
    <dbReference type="NCBI Taxonomy" id="1088818"/>
    <lineage>
        <taxon>Eukaryota</taxon>
        <taxon>Viridiplantae</taxon>
        <taxon>Streptophyta</taxon>
        <taxon>Embryophyta</taxon>
        <taxon>Tracheophyta</taxon>
        <taxon>Spermatophyta</taxon>
        <taxon>Magnoliopsida</taxon>
        <taxon>Liliopsida</taxon>
        <taxon>Asparagales</taxon>
        <taxon>Orchidaceae</taxon>
        <taxon>Apostasioideae</taxon>
        <taxon>Apostasia</taxon>
    </lineage>
</organism>
<dbReference type="PROSITE" id="PS50011">
    <property type="entry name" value="PROTEIN_KINASE_DOM"/>
    <property type="match status" value="1"/>
</dbReference>
<dbReference type="Gene3D" id="3.30.310.80">
    <property type="entry name" value="Kinase associated domain 1, KA1"/>
    <property type="match status" value="1"/>
</dbReference>
<dbReference type="InterPro" id="IPR000719">
    <property type="entry name" value="Prot_kinase_dom"/>
</dbReference>
<dbReference type="Gene3D" id="1.10.510.10">
    <property type="entry name" value="Transferase(Phosphotransferase) domain 1"/>
    <property type="match status" value="1"/>
</dbReference>
<evidence type="ECO:0000256" key="4">
    <source>
        <dbReference type="ARBA" id="ARBA00022741"/>
    </source>
</evidence>
<keyword evidence="3" id="KW-0808">Transferase</keyword>
<keyword evidence="2" id="KW-0723">Serine/threonine-protein kinase</keyword>
<reference evidence="10 11" key="1">
    <citation type="journal article" date="2017" name="Nature">
        <title>The Apostasia genome and the evolution of orchids.</title>
        <authorList>
            <person name="Zhang G.Q."/>
            <person name="Liu K.W."/>
            <person name="Li Z."/>
            <person name="Lohaus R."/>
            <person name="Hsiao Y.Y."/>
            <person name="Niu S.C."/>
            <person name="Wang J.Y."/>
            <person name="Lin Y.C."/>
            <person name="Xu Q."/>
            <person name="Chen L.J."/>
            <person name="Yoshida K."/>
            <person name="Fujiwara S."/>
            <person name="Wang Z.W."/>
            <person name="Zhang Y.Q."/>
            <person name="Mitsuda N."/>
            <person name="Wang M."/>
            <person name="Liu G.H."/>
            <person name="Pecoraro L."/>
            <person name="Huang H.X."/>
            <person name="Xiao X.J."/>
            <person name="Lin M."/>
            <person name="Wu X.Y."/>
            <person name="Wu W.L."/>
            <person name="Chen Y.Y."/>
            <person name="Chang S.B."/>
            <person name="Sakamoto S."/>
            <person name="Ohme-Takagi M."/>
            <person name="Yagi M."/>
            <person name="Zeng S.J."/>
            <person name="Shen C.Y."/>
            <person name="Yeh C.M."/>
            <person name="Luo Y.B."/>
            <person name="Tsai W.C."/>
            <person name="Van de Peer Y."/>
            <person name="Liu Z.J."/>
        </authorList>
    </citation>
    <scope>NUCLEOTIDE SEQUENCE [LARGE SCALE GENOMIC DNA]</scope>
    <source>
        <strain evidence="11">cv. Shenzhen</strain>
        <tissue evidence="10">Stem</tissue>
    </source>
</reference>
<accession>A0A2I0AQ02</accession>
<dbReference type="Pfam" id="PF03822">
    <property type="entry name" value="NAF"/>
    <property type="match status" value="1"/>
</dbReference>
<dbReference type="PANTHER" id="PTHR43895:SF151">
    <property type="entry name" value="CBL-INTERACTING SERINE_THREONINE-PROTEIN KINASE 11"/>
    <property type="match status" value="1"/>
</dbReference>
<feature type="region of interest" description="Disordered" evidence="7">
    <location>
        <begin position="244"/>
        <end position="263"/>
    </location>
</feature>
<dbReference type="InterPro" id="IPR011009">
    <property type="entry name" value="Kinase-like_dom_sf"/>
</dbReference>
<dbReference type="GO" id="GO:0005524">
    <property type="term" value="F:ATP binding"/>
    <property type="evidence" value="ECO:0007669"/>
    <property type="project" value="UniProtKB-KW"/>
</dbReference>
<keyword evidence="11" id="KW-1185">Reference proteome</keyword>
<dbReference type="EMBL" id="KZ451961">
    <property type="protein sequence ID" value="PKA57637.1"/>
    <property type="molecule type" value="Genomic_DNA"/>
</dbReference>
<feature type="domain" description="NAF" evidence="9">
    <location>
        <begin position="119"/>
        <end position="143"/>
    </location>
</feature>
<evidence type="ECO:0000313" key="11">
    <source>
        <dbReference type="Proteomes" id="UP000236161"/>
    </source>
</evidence>
<protein>
    <recommendedName>
        <fullName evidence="1">non-specific serine/threonine protein kinase</fullName>
        <ecNumber evidence="1">2.7.11.1</ecNumber>
    </recommendedName>
</protein>
<dbReference type="CDD" id="cd12195">
    <property type="entry name" value="CIPK_C"/>
    <property type="match status" value="1"/>
</dbReference>
<keyword evidence="5 10" id="KW-0418">Kinase</keyword>
<feature type="compositionally biased region" description="Low complexity" evidence="7">
    <location>
        <begin position="252"/>
        <end position="263"/>
    </location>
</feature>
<sequence length="323" mass="35839">MIQKRNYRYEGDKVDIWSCGVVLFVLNAGTLPFNDPNLMEMYRKIYRGQYRCPRWTSPELRLLISRLLDTNPATRITVDGILHDPWFRKDLEEEKVMRLMRFHEEIEERISNVDSDDEADDRDLNAFDIISLSSGFDLSGLFNPAAAGRKRFLSGETVAGLLEKLEEVGRGEGLVVRRRQRGEKGRGGAAVEGRMGSLVAWVEVFRLSPELVVVEVESGCGEEAARWSAEFWEEKLAVGRLRVSASEPSTPVSASSAVGDSSSELLSPLSAGIKRILPASEPATPVYGAKRMTPGDENSGPVDLNVREPVTDCGLSGRSETEM</sequence>
<gene>
    <name evidence="10" type="primary">CIPK29</name>
    <name evidence="10" type="ORF">AXF42_Ash016683</name>
</gene>
<evidence type="ECO:0000256" key="3">
    <source>
        <dbReference type="ARBA" id="ARBA00022679"/>
    </source>
</evidence>
<evidence type="ECO:0000259" key="8">
    <source>
        <dbReference type="PROSITE" id="PS50011"/>
    </source>
</evidence>
<dbReference type="EC" id="2.7.11.1" evidence="1"/>
<evidence type="ECO:0000256" key="2">
    <source>
        <dbReference type="ARBA" id="ARBA00022527"/>
    </source>
</evidence>
<evidence type="ECO:0000313" key="10">
    <source>
        <dbReference type="EMBL" id="PKA57637.1"/>
    </source>
</evidence>
<dbReference type="InterPro" id="IPR018451">
    <property type="entry name" value="NAF/FISL_domain"/>
</dbReference>
<dbReference type="InterPro" id="IPR004041">
    <property type="entry name" value="NAF_dom"/>
</dbReference>